<evidence type="ECO:0000313" key="3">
    <source>
        <dbReference type="Proteomes" id="UP000198417"/>
    </source>
</evidence>
<dbReference type="GO" id="GO:0004383">
    <property type="term" value="F:guanylate cyclase activity"/>
    <property type="evidence" value="ECO:0007669"/>
    <property type="project" value="TreeGrafter"/>
</dbReference>
<dbReference type="SUPFAM" id="SSF111126">
    <property type="entry name" value="Ligand-binding domain in the NO signalling and Golgi transport"/>
    <property type="match status" value="1"/>
</dbReference>
<name>A0A238Y0B0_9RHOB</name>
<dbReference type="Gene3D" id="3.90.1520.10">
    <property type="entry name" value="H-NOX domain"/>
    <property type="match status" value="1"/>
</dbReference>
<evidence type="ECO:0000259" key="1">
    <source>
        <dbReference type="Pfam" id="PF07700"/>
    </source>
</evidence>
<sequence>MHGLINNTLQCFLQDTYGLATWAEIARLADIDPPEFEAMLHYDSALTDKLLDVAAAHLCKPRDAILEDAGTYLVSHPNTESLRRLLRFGGVTFTEFLHSLDDLPDRARLAVSDLDLPGLELTECAPSQYVLICSGPVPGFGLVLVGVLRAMADDYGALVILDHEGWSEGRERIAITLIETSYAEGRQFDLGGAPLDRRRSAS</sequence>
<gene>
    <name evidence="2" type="ORF">SAMN06265370_11414</name>
</gene>
<dbReference type="InterPro" id="IPR011644">
    <property type="entry name" value="Heme_NO-bd"/>
</dbReference>
<dbReference type="GO" id="GO:0008074">
    <property type="term" value="C:guanylate cyclase complex, soluble"/>
    <property type="evidence" value="ECO:0007669"/>
    <property type="project" value="TreeGrafter"/>
</dbReference>
<dbReference type="PANTHER" id="PTHR45655">
    <property type="entry name" value="GUANYLATE CYCLASE SOLUBLE SUBUNIT BETA-2"/>
    <property type="match status" value="1"/>
</dbReference>
<dbReference type="PANTHER" id="PTHR45655:SF13">
    <property type="entry name" value="SOLUBLE GUANYLATE CYCLASE GCY-32-RELATED"/>
    <property type="match status" value="1"/>
</dbReference>
<proteinExistence type="predicted"/>
<dbReference type="InterPro" id="IPR038158">
    <property type="entry name" value="H-NOX_domain_sf"/>
</dbReference>
<dbReference type="GO" id="GO:0070482">
    <property type="term" value="P:response to oxygen levels"/>
    <property type="evidence" value="ECO:0007669"/>
    <property type="project" value="TreeGrafter"/>
</dbReference>
<dbReference type="Pfam" id="PF07700">
    <property type="entry name" value="HNOB"/>
    <property type="match status" value="1"/>
</dbReference>
<dbReference type="GO" id="GO:0020037">
    <property type="term" value="F:heme binding"/>
    <property type="evidence" value="ECO:0007669"/>
    <property type="project" value="InterPro"/>
</dbReference>
<dbReference type="RefSeq" id="WP_089271801.1">
    <property type="nucleotide sequence ID" value="NZ_FZNN01000014.1"/>
</dbReference>
<accession>A0A238Y0B0</accession>
<dbReference type="GO" id="GO:0019934">
    <property type="term" value="P:cGMP-mediated signaling"/>
    <property type="evidence" value="ECO:0007669"/>
    <property type="project" value="TreeGrafter"/>
</dbReference>
<feature type="domain" description="Heme NO-binding" evidence="1">
    <location>
        <begin position="2"/>
        <end position="156"/>
    </location>
</feature>
<evidence type="ECO:0000313" key="2">
    <source>
        <dbReference type="EMBL" id="SNR64587.1"/>
    </source>
</evidence>
<dbReference type="OrthoDB" id="981203at2"/>
<dbReference type="AlphaFoldDB" id="A0A238Y0B0"/>
<keyword evidence="3" id="KW-1185">Reference proteome</keyword>
<dbReference type="Proteomes" id="UP000198417">
    <property type="component" value="Unassembled WGS sequence"/>
</dbReference>
<dbReference type="InterPro" id="IPR024096">
    <property type="entry name" value="NO_sig/Golgi_transp_ligand-bd"/>
</dbReference>
<reference evidence="2 3" key="1">
    <citation type="submission" date="2017-06" db="EMBL/GenBank/DDBJ databases">
        <authorList>
            <person name="Kim H.J."/>
            <person name="Triplett B.A."/>
        </authorList>
    </citation>
    <scope>NUCLEOTIDE SEQUENCE [LARGE SCALE GENOMIC DNA]</scope>
    <source>
        <strain evidence="2 3">DSM 29052</strain>
    </source>
</reference>
<protein>
    <submittedName>
        <fullName evidence="2">Haem-NO-binding</fullName>
    </submittedName>
</protein>
<organism evidence="2 3">
    <name type="scientific">Puniceibacterium sediminis</name>
    <dbReference type="NCBI Taxonomy" id="1608407"/>
    <lineage>
        <taxon>Bacteria</taxon>
        <taxon>Pseudomonadati</taxon>
        <taxon>Pseudomonadota</taxon>
        <taxon>Alphaproteobacteria</taxon>
        <taxon>Rhodobacterales</taxon>
        <taxon>Paracoccaceae</taxon>
        <taxon>Puniceibacterium</taxon>
    </lineage>
</organism>
<dbReference type="EMBL" id="FZNN01000014">
    <property type="protein sequence ID" value="SNR64587.1"/>
    <property type="molecule type" value="Genomic_DNA"/>
</dbReference>